<feature type="binding site" evidence="8">
    <location>
        <position position="318"/>
    </location>
    <ligand>
        <name>substrate</name>
    </ligand>
</feature>
<feature type="binding site" evidence="8">
    <location>
        <position position="116"/>
    </location>
    <ligand>
        <name>substrate</name>
    </ligand>
</feature>
<dbReference type="Pfam" id="PF02449">
    <property type="entry name" value="Glyco_hydro_42"/>
    <property type="match status" value="1"/>
</dbReference>
<keyword evidence="9" id="KW-0479">Metal-binding</keyword>
<feature type="domain" description="Beta-galactosidase C-terminal" evidence="12">
    <location>
        <begin position="616"/>
        <end position="674"/>
    </location>
</feature>
<evidence type="ECO:0000259" key="12">
    <source>
        <dbReference type="Pfam" id="PF08533"/>
    </source>
</evidence>
<evidence type="ECO:0000256" key="9">
    <source>
        <dbReference type="PIRSR" id="PIRSR001084-3"/>
    </source>
</evidence>
<evidence type="ECO:0000256" key="7">
    <source>
        <dbReference type="PIRSR" id="PIRSR001084-1"/>
    </source>
</evidence>
<evidence type="ECO:0000313" key="14">
    <source>
        <dbReference type="Proteomes" id="UP000243688"/>
    </source>
</evidence>
<evidence type="ECO:0000256" key="1">
    <source>
        <dbReference type="ARBA" id="ARBA00001412"/>
    </source>
</evidence>
<gene>
    <name evidence="13" type="ORF">BLM47_05790</name>
</gene>
<dbReference type="GO" id="GO:0046872">
    <property type="term" value="F:metal ion binding"/>
    <property type="evidence" value="ECO:0007669"/>
    <property type="project" value="UniProtKB-KW"/>
</dbReference>
<proteinExistence type="inferred from homology"/>
<evidence type="ECO:0000256" key="6">
    <source>
        <dbReference type="PIRNR" id="PIRNR001084"/>
    </source>
</evidence>
<keyword evidence="9" id="KW-0862">Zinc</keyword>
<dbReference type="InterPro" id="IPR003476">
    <property type="entry name" value="Glyco_hydro_42"/>
</dbReference>
<feature type="active site" description="Nucleophile" evidence="7">
    <location>
        <position position="310"/>
    </location>
</feature>
<evidence type="ECO:0000259" key="10">
    <source>
        <dbReference type="Pfam" id="PF02449"/>
    </source>
</evidence>
<keyword evidence="4 6" id="KW-0378">Hydrolase</keyword>
<dbReference type="PIRSF" id="PIRSF001084">
    <property type="entry name" value="B-galactosidase"/>
    <property type="match status" value="1"/>
</dbReference>
<dbReference type="InterPro" id="IPR017853">
    <property type="entry name" value="GH"/>
</dbReference>
<dbReference type="InterPro" id="IPR013529">
    <property type="entry name" value="Glyco_hydro_42_N"/>
</dbReference>
<dbReference type="InterPro" id="IPR029062">
    <property type="entry name" value="Class_I_gatase-like"/>
</dbReference>
<reference evidence="13 14" key="1">
    <citation type="submission" date="2016-12" db="EMBL/GenBank/DDBJ databases">
        <title>Candidatus Reconcilibacillus cellulovorans genome.</title>
        <authorList>
            <person name="Kolinko S."/>
            <person name="Wu Y.-W."/>
            <person name="Tachea F."/>
            <person name="Denzel E."/>
            <person name="Hiras J."/>
            <person name="Baecker N."/>
            <person name="Chan L.J."/>
            <person name="Eichorst S.A."/>
            <person name="Frey D."/>
            <person name="Adams P.D."/>
            <person name="Pray T."/>
            <person name="Tanjore D."/>
            <person name="Petzold C.J."/>
            <person name="Gladden J.M."/>
            <person name="Simmons B.A."/>
            <person name="Singer S.W."/>
        </authorList>
    </citation>
    <scope>NUCLEOTIDE SEQUENCE [LARGE SCALE GENOMIC DNA]</scope>
    <source>
        <strain evidence="13">JTherm</strain>
    </source>
</reference>
<sequence length="679" mass="77317">MAGWPGRLQKLGGIAYGGDYNPEQWPEHVWREDMRLMREAGVNLVSVGIFSWALLQPNKDTYDFGWLDRLMDLLAENGIYACLATATASPPAWMAAEFPDTLAVDENGVPYSHGSRQHYSPCSETYRRFCAELVRRLAERYKDHPALAAWHVNNEYGCHVSRCYGEETARRFREWLKKRYGTLDELNERWGTNFWSQRYYDWDHIPLPRKTPTYANPGQQLDYARFMSDMLLECFLNECRILREITPDVPVTTNFMAFFKPADYFRWAEHLDIIAWDNYPEPTAGVPVGAASQHDLMRSLRGGQPFLLMEQAPSQVNWRPFNPVKRPGVMRLWSYQALARGADGIMFFQWRQSRAGAEKFHSGMVPHSGENSRVFREVRELGRELKRLGEIVGTRVQADVAIVFDWPNWWALELDSHPSSFLRYAELVLHVYRPLFEANVAVDFVRPDGDFSRYRLVIAPALYLMPTGWESRFERYVADGGRLLVTFFSGIVDENDRVHLGGYPAPLRRLLGLTVEEFDPMPPDGRNRIAMTDRAGFAGEYDCSLWADVIALEGAEPLAVFRHDFYAGRAAVTRHTFGRGVAYYVGTLPEAEAMKRLLRGILDEAGVLPVLETPQGVEATVRRSEDGARYLFLLNHNGRSEAVALPAGVHHDLLSGRALAGRLELPPNGVAVMRLSNDA</sequence>
<dbReference type="SUPFAM" id="SSF51445">
    <property type="entry name" value="(Trans)glycosidases"/>
    <property type="match status" value="1"/>
</dbReference>
<keyword evidence="5 6" id="KW-0326">Glycosidase</keyword>
<dbReference type="SUPFAM" id="SSF52317">
    <property type="entry name" value="Class I glutamine amidotransferase-like"/>
    <property type="match status" value="1"/>
</dbReference>
<dbReference type="InterPro" id="IPR013738">
    <property type="entry name" value="Beta_galactosidase_Trimer"/>
</dbReference>
<dbReference type="PANTHER" id="PTHR36447">
    <property type="entry name" value="BETA-GALACTOSIDASE GANA"/>
    <property type="match status" value="1"/>
</dbReference>
<dbReference type="GO" id="GO:0009341">
    <property type="term" value="C:beta-galactosidase complex"/>
    <property type="evidence" value="ECO:0007669"/>
    <property type="project" value="InterPro"/>
</dbReference>
<comment type="caution">
    <text evidence="13">The sequence shown here is derived from an EMBL/GenBank/DDBJ whole genome shotgun (WGS) entry which is preliminary data.</text>
</comment>
<organism evidence="13 14">
    <name type="scientific">Candidatus Reconcilbacillus cellulovorans</name>
    <dbReference type="NCBI Taxonomy" id="1906605"/>
    <lineage>
        <taxon>Bacteria</taxon>
        <taxon>Bacillati</taxon>
        <taxon>Bacillota</taxon>
        <taxon>Bacilli</taxon>
        <taxon>Bacillales</taxon>
        <taxon>Paenibacillaceae</taxon>
        <taxon>Candidatus Reconcilbacillus</taxon>
    </lineage>
</organism>
<dbReference type="InterPro" id="IPR013739">
    <property type="entry name" value="Beta_galactosidase_C"/>
</dbReference>
<dbReference type="Gene3D" id="3.20.20.80">
    <property type="entry name" value="Glycosidases"/>
    <property type="match status" value="1"/>
</dbReference>
<dbReference type="GO" id="GO:0006012">
    <property type="term" value="P:galactose metabolic process"/>
    <property type="evidence" value="ECO:0007669"/>
    <property type="project" value="InterPro"/>
</dbReference>
<evidence type="ECO:0000256" key="2">
    <source>
        <dbReference type="ARBA" id="ARBA00005940"/>
    </source>
</evidence>
<feature type="active site" description="Proton donor" evidence="7">
    <location>
        <position position="155"/>
    </location>
</feature>
<dbReference type="AlphaFoldDB" id="A0A2A6E074"/>
<evidence type="ECO:0000256" key="8">
    <source>
        <dbReference type="PIRSR" id="PIRSR001084-2"/>
    </source>
</evidence>
<evidence type="ECO:0000256" key="5">
    <source>
        <dbReference type="ARBA" id="ARBA00023295"/>
    </source>
</evidence>
<evidence type="ECO:0000256" key="3">
    <source>
        <dbReference type="ARBA" id="ARBA00012756"/>
    </source>
</evidence>
<dbReference type="Proteomes" id="UP000243688">
    <property type="component" value="Unassembled WGS sequence"/>
</dbReference>
<evidence type="ECO:0000313" key="13">
    <source>
        <dbReference type="EMBL" id="PDO10718.1"/>
    </source>
</evidence>
<evidence type="ECO:0000256" key="4">
    <source>
        <dbReference type="ARBA" id="ARBA00022801"/>
    </source>
</evidence>
<dbReference type="EC" id="3.2.1.23" evidence="3 6"/>
<dbReference type="InterPro" id="IPR013780">
    <property type="entry name" value="Glyco_hydro_b"/>
</dbReference>
<comment type="catalytic activity">
    <reaction evidence="1 6">
        <text>Hydrolysis of terminal non-reducing beta-D-galactose residues in beta-D-galactosides.</text>
        <dbReference type="EC" id="3.2.1.23"/>
    </reaction>
</comment>
<comment type="similarity">
    <text evidence="2 6">Belongs to the glycosyl hydrolase 42 family.</text>
</comment>
<dbReference type="Pfam" id="PF08533">
    <property type="entry name" value="Glyco_hydro_42C"/>
    <property type="match status" value="1"/>
</dbReference>
<accession>A0A2A6E074</accession>
<dbReference type="Pfam" id="PF08532">
    <property type="entry name" value="Glyco_hydro_42M"/>
    <property type="match status" value="1"/>
</dbReference>
<dbReference type="Gene3D" id="2.60.40.1180">
    <property type="entry name" value="Golgi alpha-mannosidase II"/>
    <property type="match status" value="1"/>
</dbReference>
<name>A0A2A6E074_9BACL</name>
<evidence type="ECO:0000259" key="11">
    <source>
        <dbReference type="Pfam" id="PF08532"/>
    </source>
</evidence>
<feature type="domain" description="Beta-galactosidase trimerisation" evidence="11">
    <location>
        <begin position="398"/>
        <end position="607"/>
    </location>
</feature>
<dbReference type="CDD" id="cd03143">
    <property type="entry name" value="A4_beta-galactosidase_middle_domain"/>
    <property type="match status" value="1"/>
</dbReference>
<dbReference type="GO" id="GO:0004565">
    <property type="term" value="F:beta-galactosidase activity"/>
    <property type="evidence" value="ECO:0007669"/>
    <property type="project" value="UniProtKB-EC"/>
</dbReference>
<dbReference type="PANTHER" id="PTHR36447:SF1">
    <property type="entry name" value="BETA-GALACTOSIDASE GANA"/>
    <property type="match status" value="1"/>
</dbReference>
<feature type="binding site" evidence="9">
    <location>
        <position position="163"/>
    </location>
    <ligand>
        <name>Zn(2+)</name>
        <dbReference type="ChEBI" id="CHEBI:29105"/>
    </ligand>
</feature>
<feature type="binding site" evidence="8">
    <location>
        <position position="154"/>
    </location>
    <ligand>
        <name>substrate</name>
    </ligand>
</feature>
<dbReference type="Gene3D" id="3.40.50.880">
    <property type="match status" value="1"/>
</dbReference>
<feature type="domain" description="Glycoside hydrolase family 42 N-terminal" evidence="10">
    <location>
        <begin position="19"/>
        <end position="388"/>
    </location>
</feature>
<protein>
    <recommendedName>
        <fullName evidence="3 6">Beta-galactosidase</fullName>
        <shortName evidence="6">Beta-gal</shortName>
        <ecNumber evidence="3 6">3.2.1.23</ecNumber>
    </recommendedName>
</protein>
<dbReference type="EMBL" id="MOXJ01000010">
    <property type="protein sequence ID" value="PDO10718.1"/>
    <property type="molecule type" value="Genomic_DNA"/>
</dbReference>